<keyword evidence="2" id="KW-1185">Reference proteome</keyword>
<proteinExistence type="predicted"/>
<evidence type="ECO:0000313" key="2">
    <source>
        <dbReference type="Proteomes" id="UP000257144"/>
    </source>
</evidence>
<sequence length="109" mass="12944">MDYKYDFSIKQVGKWRMFRFSEENSLIEYMFDDMQSFSSPIFYEYFNKVLDGSSEKESIGGNMVYLEIGKNFTNIGLGFTDEVQAECFNTVDLKSIIMKWIDLNKELFR</sequence>
<accession>A0A3D8GWM8</accession>
<evidence type="ECO:0000313" key="1">
    <source>
        <dbReference type="EMBL" id="RDU38845.1"/>
    </source>
</evidence>
<gene>
    <name evidence="1" type="ORF">DRW41_04615</name>
</gene>
<organism evidence="1 2">
    <name type="scientific">Neobacillus piezotolerans</name>
    <dbReference type="NCBI Taxonomy" id="2259171"/>
    <lineage>
        <taxon>Bacteria</taxon>
        <taxon>Bacillati</taxon>
        <taxon>Bacillota</taxon>
        <taxon>Bacilli</taxon>
        <taxon>Bacillales</taxon>
        <taxon>Bacillaceae</taxon>
        <taxon>Neobacillus</taxon>
    </lineage>
</organism>
<reference evidence="1 2" key="1">
    <citation type="submission" date="2018-07" db="EMBL/GenBank/DDBJ databases">
        <title>Bacillus sp. YLB-04 draft genome sequence.</title>
        <authorList>
            <person name="Yu L."/>
            <person name="Tang X."/>
        </authorList>
    </citation>
    <scope>NUCLEOTIDE SEQUENCE [LARGE SCALE GENOMIC DNA]</scope>
    <source>
        <strain evidence="1 2">YLB-04</strain>
    </source>
</reference>
<dbReference type="AlphaFoldDB" id="A0A3D8GWM8"/>
<dbReference type="Proteomes" id="UP000257144">
    <property type="component" value="Unassembled WGS sequence"/>
</dbReference>
<dbReference type="EMBL" id="QNQT01000001">
    <property type="protein sequence ID" value="RDU38845.1"/>
    <property type="molecule type" value="Genomic_DNA"/>
</dbReference>
<dbReference type="OrthoDB" id="2882689at2"/>
<name>A0A3D8GWM8_9BACI</name>
<protein>
    <submittedName>
        <fullName evidence="1">Uncharacterized protein</fullName>
    </submittedName>
</protein>
<dbReference type="RefSeq" id="WP_115450759.1">
    <property type="nucleotide sequence ID" value="NZ_QNQT01000001.1"/>
</dbReference>
<comment type="caution">
    <text evidence="1">The sequence shown here is derived from an EMBL/GenBank/DDBJ whole genome shotgun (WGS) entry which is preliminary data.</text>
</comment>